<feature type="compositionally biased region" description="Basic and acidic residues" evidence="1">
    <location>
        <begin position="38"/>
        <end position="56"/>
    </location>
</feature>
<comment type="caution">
    <text evidence="2">The sequence shown here is derived from an EMBL/GenBank/DDBJ whole genome shotgun (WGS) entry which is preliminary data.</text>
</comment>
<dbReference type="EMBL" id="JAGEOK010000008">
    <property type="protein sequence ID" value="MBO2438668.1"/>
    <property type="molecule type" value="Genomic_DNA"/>
</dbReference>
<organism evidence="2 3">
    <name type="scientific">Actinomadura nitritigenes</name>
    <dbReference type="NCBI Taxonomy" id="134602"/>
    <lineage>
        <taxon>Bacteria</taxon>
        <taxon>Bacillati</taxon>
        <taxon>Actinomycetota</taxon>
        <taxon>Actinomycetes</taxon>
        <taxon>Streptosporangiales</taxon>
        <taxon>Thermomonosporaceae</taxon>
        <taxon>Actinomadura</taxon>
    </lineage>
</organism>
<evidence type="ECO:0000256" key="1">
    <source>
        <dbReference type="SAM" id="MobiDB-lite"/>
    </source>
</evidence>
<sequence>MGDLNDKVDRRTAEPERRNEPGEARTARPARTGEAADDAGRAGDKPRKVKPGDAARKMRAMFKG</sequence>
<dbReference type="Proteomes" id="UP000666915">
    <property type="component" value="Unassembled WGS sequence"/>
</dbReference>
<name>A0ABS3QZ18_9ACTN</name>
<reference evidence="2 3" key="1">
    <citation type="submission" date="2021-03" db="EMBL/GenBank/DDBJ databases">
        <authorList>
            <person name="Kanchanasin P."/>
            <person name="Saeng-In P."/>
            <person name="Phongsopitanun W."/>
            <person name="Yuki M."/>
            <person name="Kudo T."/>
            <person name="Ohkuma M."/>
            <person name="Tanasupawat S."/>
        </authorList>
    </citation>
    <scope>NUCLEOTIDE SEQUENCE [LARGE SCALE GENOMIC DNA]</scope>
    <source>
        <strain evidence="2 3">L46</strain>
    </source>
</reference>
<feature type="region of interest" description="Disordered" evidence="1">
    <location>
        <begin position="1"/>
        <end position="64"/>
    </location>
</feature>
<evidence type="ECO:0000313" key="2">
    <source>
        <dbReference type="EMBL" id="MBO2438668.1"/>
    </source>
</evidence>
<protein>
    <submittedName>
        <fullName evidence="2">Uncharacterized protein</fullName>
    </submittedName>
</protein>
<gene>
    <name evidence="2" type="ORF">J4557_14190</name>
</gene>
<dbReference type="RefSeq" id="WP_208266983.1">
    <property type="nucleotide sequence ID" value="NZ_BAAAGM010000002.1"/>
</dbReference>
<feature type="compositionally biased region" description="Basic and acidic residues" evidence="1">
    <location>
        <begin position="1"/>
        <end position="26"/>
    </location>
</feature>
<evidence type="ECO:0000313" key="3">
    <source>
        <dbReference type="Proteomes" id="UP000666915"/>
    </source>
</evidence>
<accession>A0ABS3QZ18</accession>
<keyword evidence="3" id="KW-1185">Reference proteome</keyword>
<proteinExistence type="predicted"/>